<dbReference type="InterPro" id="IPR032522">
    <property type="entry name" value="DUF4961"/>
</dbReference>
<dbReference type="RefSeq" id="WP_137262054.1">
    <property type="nucleotide sequence ID" value="NZ_SZQL01000009.1"/>
</dbReference>
<gene>
    <name evidence="2" type="ORF">FC093_12090</name>
</gene>
<dbReference type="OrthoDB" id="1406466at2"/>
<organism evidence="2 3">
    <name type="scientific">Ilyomonas limi</name>
    <dbReference type="NCBI Taxonomy" id="2575867"/>
    <lineage>
        <taxon>Bacteria</taxon>
        <taxon>Pseudomonadati</taxon>
        <taxon>Bacteroidota</taxon>
        <taxon>Chitinophagia</taxon>
        <taxon>Chitinophagales</taxon>
        <taxon>Chitinophagaceae</taxon>
        <taxon>Ilyomonas</taxon>
    </lineage>
</organism>
<evidence type="ECO:0000256" key="1">
    <source>
        <dbReference type="SAM" id="Phobius"/>
    </source>
</evidence>
<keyword evidence="1" id="KW-0812">Transmembrane</keyword>
<name>A0A4U3KYX8_9BACT</name>
<dbReference type="Pfam" id="PF16328">
    <property type="entry name" value="DUF4961"/>
    <property type="match status" value="1"/>
</dbReference>
<keyword evidence="1" id="KW-1133">Transmembrane helix</keyword>
<dbReference type="Proteomes" id="UP000305848">
    <property type="component" value="Unassembled WGS sequence"/>
</dbReference>
<dbReference type="AlphaFoldDB" id="A0A4U3KYX8"/>
<evidence type="ECO:0000313" key="2">
    <source>
        <dbReference type="EMBL" id="TKK67951.1"/>
    </source>
</evidence>
<reference evidence="2 3" key="1">
    <citation type="submission" date="2019-05" db="EMBL/GenBank/DDBJ databases">
        <title>Panacibacter sp. strain 17mud1-8 Genome sequencing and assembly.</title>
        <authorList>
            <person name="Chhetri G."/>
        </authorList>
    </citation>
    <scope>NUCLEOTIDE SEQUENCE [LARGE SCALE GENOMIC DNA]</scope>
    <source>
        <strain evidence="2 3">17mud1-8</strain>
    </source>
</reference>
<dbReference type="EMBL" id="SZQL01000009">
    <property type="protein sequence ID" value="TKK67951.1"/>
    <property type="molecule type" value="Genomic_DNA"/>
</dbReference>
<dbReference type="PROSITE" id="PS51257">
    <property type="entry name" value="PROKAR_LIPOPROTEIN"/>
    <property type="match status" value="1"/>
</dbReference>
<protein>
    <submittedName>
        <fullName evidence="2">DUF4961 domain-containing protein</fullName>
    </submittedName>
</protein>
<keyword evidence="3" id="KW-1185">Reference proteome</keyword>
<proteinExistence type="predicted"/>
<feature type="transmembrane region" description="Helical" evidence="1">
    <location>
        <begin position="16"/>
        <end position="39"/>
    </location>
</feature>
<keyword evidence="1" id="KW-0472">Membrane</keyword>
<evidence type="ECO:0000313" key="3">
    <source>
        <dbReference type="Proteomes" id="UP000305848"/>
    </source>
</evidence>
<sequence length="332" mass="36508">MQVSTPKNKKSFRHKIYFALFIVFAGLVIAACVSTITILSQDSLVTPGDTAHMVINLQWAATNYDRNDRQVVGICVPKGWNAAQNTTMTYKSDVGDGKMVLIPDGITDPATGLSYPAAFTKKFGIGPNYINDMEWVAFWSDVKLSVANQSTVNGQIYINIKTSTDNLSFKPGYAMCEDEDGLSDANSGYYTSLFGDCMLVATPDADDIQDFCNPQIGVADPASATDNDIVTITYNGSLDTSSLSHATDIYFCAKGYTATGEVIDLCQQTDATKLTLSGLQQWRIDFWPKKLFNLQQGQSLSKIEYYFTNKEGTIKTGYGNTADPFKYIFKCK</sequence>
<accession>A0A4U3KYX8</accession>
<comment type="caution">
    <text evidence="2">The sequence shown here is derived from an EMBL/GenBank/DDBJ whole genome shotgun (WGS) entry which is preliminary data.</text>
</comment>